<feature type="modified residue" description="4-aspartylphosphate" evidence="1">
    <location>
        <position position="95"/>
    </location>
</feature>
<feature type="compositionally biased region" description="Basic residues" evidence="2">
    <location>
        <begin position="1"/>
        <end position="15"/>
    </location>
</feature>
<evidence type="ECO:0000259" key="7">
    <source>
        <dbReference type="PROSITE" id="PS50887"/>
    </source>
</evidence>
<dbReference type="AlphaFoldDB" id="A0A5M6ID52"/>
<dbReference type="SMART" id="SM00091">
    <property type="entry name" value="PAS"/>
    <property type="match status" value="1"/>
</dbReference>
<dbReference type="SUPFAM" id="SSF52172">
    <property type="entry name" value="CheY-like"/>
    <property type="match status" value="1"/>
</dbReference>
<dbReference type="InterPro" id="IPR001789">
    <property type="entry name" value="Sig_transdc_resp-reg_receiver"/>
</dbReference>
<dbReference type="CDD" id="cd01948">
    <property type="entry name" value="EAL"/>
    <property type="match status" value="1"/>
</dbReference>
<dbReference type="PANTHER" id="PTHR44757">
    <property type="entry name" value="DIGUANYLATE CYCLASE DGCP"/>
    <property type="match status" value="1"/>
</dbReference>
<feature type="domain" description="EAL" evidence="6">
    <location>
        <begin position="510"/>
        <end position="762"/>
    </location>
</feature>
<dbReference type="PROSITE" id="PS50883">
    <property type="entry name" value="EAL"/>
    <property type="match status" value="1"/>
</dbReference>
<dbReference type="InterPro" id="IPR000160">
    <property type="entry name" value="GGDEF_dom"/>
</dbReference>
<evidence type="ECO:0000259" key="6">
    <source>
        <dbReference type="PROSITE" id="PS50883"/>
    </source>
</evidence>
<evidence type="ECO:0000259" key="3">
    <source>
        <dbReference type="PROSITE" id="PS50110"/>
    </source>
</evidence>
<dbReference type="CDD" id="cd01949">
    <property type="entry name" value="GGDEF"/>
    <property type="match status" value="1"/>
</dbReference>
<dbReference type="InterPro" id="IPR035965">
    <property type="entry name" value="PAS-like_dom_sf"/>
</dbReference>
<dbReference type="InterPro" id="IPR035919">
    <property type="entry name" value="EAL_sf"/>
</dbReference>
<dbReference type="Pfam" id="PF00990">
    <property type="entry name" value="GGDEF"/>
    <property type="match status" value="1"/>
</dbReference>
<dbReference type="OrthoDB" id="7251575at2"/>
<dbReference type="Pfam" id="PF00072">
    <property type="entry name" value="Response_reg"/>
    <property type="match status" value="1"/>
</dbReference>
<dbReference type="PROSITE" id="PS50887">
    <property type="entry name" value="GGDEF"/>
    <property type="match status" value="1"/>
</dbReference>
<accession>A0A5M6ID52</accession>
<dbReference type="SMART" id="SM00448">
    <property type="entry name" value="REC"/>
    <property type="match status" value="1"/>
</dbReference>
<dbReference type="Gene3D" id="3.20.20.450">
    <property type="entry name" value="EAL domain"/>
    <property type="match status" value="1"/>
</dbReference>
<dbReference type="SMART" id="SM00052">
    <property type="entry name" value="EAL"/>
    <property type="match status" value="1"/>
</dbReference>
<dbReference type="InterPro" id="IPR043128">
    <property type="entry name" value="Rev_trsase/Diguanyl_cyclase"/>
</dbReference>
<dbReference type="EMBL" id="VWPJ01000005">
    <property type="protein sequence ID" value="KAA5606204.1"/>
    <property type="molecule type" value="Genomic_DNA"/>
</dbReference>
<name>A0A5M6ID52_9PROT</name>
<dbReference type="InterPro" id="IPR011006">
    <property type="entry name" value="CheY-like_superfamily"/>
</dbReference>
<reference evidence="8 9" key="1">
    <citation type="submission" date="2019-09" db="EMBL/GenBank/DDBJ databases">
        <title>Genome sequence of Roseospira marina, one of the more divergent members of the non-sulfur purple photosynthetic bacterial family, the Rhodospirillaceae.</title>
        <authorList>
            <person name="Meyer T."/>
            <person name="Kyndt J."/>
        </authorList>
    </citation>
    <scope>NUCLEOTIDE SEQUENCE [LARGE SCALE GENOMIC DNA]</scope>
    <source>
        <strain evidence="8 9">DSM 15113</strain>
    </source>
</reference>
<protein>
    <submittedName>
        <fullName evidence="8">EAL domain-containing protein</fullName>
    </submittedName>
</protein>
<gene>
    <name evidence="8" type="ORF">F1188_07205</name>
</gene>
<dbReference type="SUPFAM" id="SSF141868">
    <property type="entry name" value="EAL domain-like"/>
    <property type="match status" value="1"/>
</dbReference>
<dbReference type="NCBIfam" id="TIGR00254">
    <property type="entry name" value="GGDEF"/>
    <property type="match status" value="1"/>
</dbReference>
<dbReference type="InterPro" id="IPR001610">
    <property type="entry name" value="PAC"/>
</dbReference>
<dbReference type="SMART" id="SM00086">
    <property type="entry name" value="PAC"/>
    <property type="match status" value="1"/>
</dbReference>
<dbReference type="Gene3D" id="3.30.70.270">
    <property type="match status" value="1"/>
</dbReference>
<evidence type="ECO:0000313" key="8">
    <source>
        <dbReference type="EMBL" id="KAA5606204.1"/>
    </source>
</evidence>
<evidence type="ECO:0000259" key="4">
    <source>
        <dbReference type="PROSITE" id="PS50112"/>
    </source>
</evidence>
<keyword evidence="9" id="KW-1185">Reference proteome</keyword>
<dbReference type="SMART" id="SM00267">
    <property type="entry name" value="GGDEF"/>
    <property type="match status" value="1"/>
</dbReference>
<evidence type="ECO:0000259" key="5">
    <source>
        <dbReference type="PROSITE" id="PS50113"/>
    </source>
</evidence>
<dbReference type="InterPro" id="IPR052155">
    <property type="entry name" value="Biofilm_reg_signaling"/>
</dbReference>
<dbReference type="CDD" id="cd00130">
    <property type="entry name" value="PAS"/>
    <property type="match status" value="1"/>
</dbReference>
<feature type="domain" description="GGDEF" evidence="7">
    <location>
        <begin position="362"/>
        <end position="501"/>
    </location>
</feature>
<evidence type="ECO:0000256" key="2">
    <source>
        <dbReference type="SAM" id="MobiDB-lite"/>
    </source>
</evidence>
<comment type="caution">
    <text evidence="8">The sequence shown here is derived from an EMBL/GenBank/DDBJ whole genome shotgun (WGS) entry which is preliminary data.</text>
</comment>
<evidence type="ECO:0000256" key="1">
    <source>
        <dbReference type="PROSITE-ProRule" id="PRU00169"/>
    </source>
</evidence>
<dbReference type="InterPro" id="IPR000014">
    <property type="entry name" value="PAS"/>
</dbReference>
<dbReference type="PROSITE" id="PS50110">
    <property type="entry name" value="RESPONSE_REGULATORY"/>
    <property type="match status" value="1"/>
</dbReference>
<feature type="domain" description="Response regulatory" evidence="3">
    <location>
        <begin position="46"/>
        <end position="162"/>
    </location>
</feature>
<proteinExistence type="predicted"/>
<dbReference type="PROSITE" id="PS50112">
    <property type="entry name" value="PAS"/>
    <property type="match status" value="1"/>
</dbReference>
<dbReference type="InterPro" id="IPR001633">
    <property type="entry name" value="EAL_dom"/>
</dbReference>
<dbReference type="SUPFAM" id="SSF55073">
    <property type="entry name" value="Nucleotide cyclase"/>
    <property type="match status" value="1"/>
</dbReference>
<dbReference type="GO" id="GO:0000160">
    <property type="term" value="P:phosphorelay signal transduction system"/>
    <property type="evidence" value="ECO:0007669"/>
    <property type="project" value="InterPro"/>
</dbReference>
<dbReference type="SUPFAM" id="SSF55785">
    <property type="entry name" value="PYP-like sensor domain (PAS domain)"/>
    <property type="match status" value="1"/>
</dbReference>
<dbReference type="InterPro" id="IPR029787">
    <property type="entry name" value="Nucleotide_cyclase"/>
</dbReference>
<dbReference type="InterPro" id="IPR000700">
    <property type="entry name" value="PAS-assoc_C"/>
</dbReference>
<feature type="domain" description="PAC" evidence="5">
    <location>
        <begin position="278"/>
        <end position="330"/>
    </location>
</feature>
<feature type="domain" description="PAS" evidence="4">
    <location>
        <begin position="205"/>
        <end position="253"/>
    </location>
</feature>
<feature type="region of interest" description="Disordered" evidence="2">
    <location>
        <begin position="763"/>
        <end position="785"/>
    </location>
</feature>
<sequence>MRHRPDKPRAARRPYARPPSNGAAQGSCGDVEMRDPTSKRTLGHPLILVVDDDPVSLRTLLEALRQDYDITVATNAEDAWGVLNTQDIPDLILLDILMPGTDGFSFCEKIKRTERTQDIPVVFMTALTDEASEARGFSAGAVDYIHKPFKIPLVRARVRTHMTTRGLMDALLADNQILCEQIDDLEKISGPFSPEQGPSHAPHKHHTLIEELLDKTSEGVIVCDPSGRIVRINPAFTRISGYRMAEAVGRNVVDLKFTAGYAGSGADVWVRLTETGSWHGELRSRRKNGESYPEYLSATAIRNAAGITTHYVIMFEDASAALRTQEKIDKLTWYDALTGLPNRLLYFDRLELTLRYCQTAGYYSAVIALDVDAFRAINESQGLAVGDLVLKEIAKRVATELGDDGTVARLAGDEYAIVLTPTARSRPEAAEQALVMTERLQTALAVTFAVNAFNVSLSCSYGISIFPKNGRDAADTILQRAHTARHRATGHSGNSVVFFDESMGRQAQEKFALIHDMKGAMEAGQFALVLQTQVSQTDTIVGAEALLRWNHPKFGMVPPDTFVPIAEETGLIVNMDRWVLDQAIAIIRRAEAQNKRLRISVNISPFHFAVPSFVTHIRQAVAAAGIRPEHLVLEVTEGLILHDVHSVIETMRRLGDFGIRFSLDDFGSGYSSLSHLKRLPIHEVKIDKGLVLDAPRDENDARIIDVILGIGAILGIEVVAEGVETEEHVRLLRKHRNVILQGYHFGRPEPVEQWLEANLDRLQERPRSGGASSPCTASPPGLGRM</sequence>
<dbReference type="Pfam" id="PF00563">
    <property type="entry name" value="EAL"/>
    <property type="match status" value="1"/>
</dbReference>
<dbReference type="Proteomes" id="UP000324065">
    <property type="component" value="Unassembled WGS sequence"/>
</dbReference>
<dbReference type="PROSITE" id="PS50113">
    <property type="entry name" value="PAC"/>
    <property type="match status" value="1"/>
</dbReference>
<organism evidence="8 9">
    <name type="scientific">Roseospira marina</name>
    <dbReference type="NCBI Taxonomy" id="140057"/>
    <lineage>
        <taxon>Bacteria</taxon>
        <taxon>Pseudomonadati</taxon>
        <taxon>Pseudomonadota</taxon>
        <taxon>Alphaproteobacteria</taxon>
        <taxon>Rhodospirillales</taxon>
        <taxon>Rhodospirillaceae</taxon>
        <taxon>Roseospira</taxon>
    </lineage>
</organism>
<evidence type="ECO:0000313" key="9">
    <source>
        <dbReference type="Proteomes" id="UP000324065"/>
    </source>
</evidence>
<dbReference type="PANTHER" id="PTHR44757:SF2">
    <property type="entry name" value="BIOFILM ARCHITECTURE MAINTENANCE PROTEIN MBAA"/>
    <property type="match status" value="1"/>
</dbReference>
<feature type="region of interest" description="Disordered" evidence="2">
    <location>
        <begin position="1"/>
        <end position="36"/>
    </location>
</feature>
<dbReference type="Gene3D" id="3.40.50.2300">
    <property type="match status" value="1"/>
</dbReference>
<dbReference type="Gene3D" id="3.30.450.20">
    <property type="entry name" value="PAS domain"/>
    <property type="match status" value="1"/>
</dbReference>
<dbReference type="Pfam" id="PF13426">
    <property type="entry name" value="PAS_9"/>
    <property type="match status" value="1"/>
</dbReference>
<keyword evidence="1" id="KW-0597">Phosphoprotein</keyword>
<dbReference type="NCBIfam" id="TIGR00229">
    <property type="entry name" value="sensory_box"/>
    <property type="match status" value="1"/>
</dbReference>